<dbReference type="GO" id="GO:0016740">
    <property type="term" value="F:transferase activity"/>
    <property type="evidence" value="ECO:0007669"/>
    <property type="project" value="UniProtKB-KW"/>
</dbReference>
<gene>
    <name evidence="3" type="ordered locus">DhcVS_1496</name>
</gene>
<reference evidence="3 4" key="1">
    <citation type="journal article" date="2009" name="PLoS Genet.">
        <title>Localized plasticity in the streamlined genomes of vinyl chloride respiring Dehalococcoides.</title>
        <authorList>
            <person name="McMurdie P.J."/>
            <person name="Behrens S.F."/>
            <person name="Muller J.A."/>
            <person name="Goke J."/>
            <person name="Ritalahti K.M."/>
            <person name="Wagner R."/>
            <person name="Goltsman E."/>
            <person name="Lapidus A."/>
            <person name="Holmes S."/>
            <person name="Loffler F.E."/>
            <person name="Spormann A.M."/>
        </authorList>
    </citation>
    <scope>NUCLEOTIDE SEQUENCE [LARGE SCALE GENOMIC DNA]</scope>
    <source>
        <strain evidence="3 4">VS</strain>
    </source>
</reference>
<dbReference type="Proteomes" id="UP000002506">
    <property type="component" value="Chromosome"/>
</dbReference>
<dbReference type="Gene3D" id="1.10.238.260">
    <property type="match status" value="1"/>
</dbReference>
<name>D2BJU3_DEHMV</name>
<dbReference type="EMBL" id="CP001827">
    <property type="protein sequence ID" value="ACZ62593.1"/>
    <property type="molecule type" value="Genomic_DNA"/>
</dbReference>
<dbReference type="SUPFAM" id="SSF51569">
    <property type="entry name" value="Aldolase"/>
    <property type="match status" value="1"/>
</dbReference>
<dbReference type="InterPro" id="IPR013785">
    <property type="entry name" value="Aldolase_TIM"/>
</dbReference>
<dbReference type="RefSeq" id="WP_012882726.1">
    <property type="nucleotide sequence ID" value="NC_013552.1"/>
</dbReference>
<evidence type="ECO:0000313" key="4">
    <source>
        <dbReference type="Proteomes" id="UP000002506"/>
    </source>
</evidence>
<sequence length="415" mass="45510">MGKIFIIDVTNRDGVQTARLGLSKLEKTLINMYLDEMGIFQSEFGFPTTKHERGYVEANLELAKMGVIKNLRLEGWIRAIVADVDLAFRRAPGLKHLNLSISTSEQMINGKFQGRKVFTDIIDDMTVAVNAAYAKGAETVGVNAEDASRTSIVNLIEFGKAAKAAGAARLRYCDTLGYDNPFTIYETARTLSEKVEMPIEIHCHGDLGMAIGNSLAGAKGVVDGGQDVYVNTTINGIGERAGNADLVAFLLAVLKSKGFGEKYQLGHEVDLSKAWKIARFASYAFDVEIPINQPGVGRNCFAHASGIHADGVIKDSQNYELYGYEELGRGEALMVETGREICAGQYSGISGFRHVMGNMSVELPEDKDEANKILELVRYANVEAHKPLVEDELIFIAKYPEISRRLLTLTPLMND</sequence>
<dbReference type="eggNOG" id="COG0119">
    <property type="taxonomic scope" value="Bacteria"/>
</dbReference>
<keyword evidence="1" id="KW-0808">Transferase</keyword>
<dbReference type="PANTHER" id="PTHR42880:SF1">
    <property type="entry name" value="ISOPROPYLMALATE_HOMOCITRATE_CITRAMALATE SYNTHASE FAMILY PROTEIN"/>
    <property type="match status" value="1"/>
</dbReference>
<proteinExistence type="predicted"/>
<dbReference type="Pfam" id="PF22617">
    <property type="entry name" value="HCS_D2"/>
    <property type="match status" value="1"/>
</dbReference>
<evidence type="ECO:0000256" key="1">
    <source>
        <dbReference type="ARBA" id="ARBA00022679"/>
    </source>
</evidence>
<dbReference type="InterPro" id="IPR054691">
    <property type="entry name" value="LeuA/HCS_post-cat"/>
</dbReference>
<dbReference type="HOGENOM" id="CLU_022158_4_2_0"/>
<dbReference type="InterPro" id="IPR000891">
    <property type="entry name" value="PYR_CT"/>
</dbReference>
<feature type="domain" description="Pyruvate carboxyltransferase" evidence="2">
    <location>
        <begin position="4"/>
        <end position="275"/>
    </location>
</feature>
<dbReference type="OrthoDB" id="9804858at2"/>
<organism evidence="3 4">
    <name type="scientific">Dehalococcoides mccartyi (strain VS)</name>
    <dbReference type="NCBI Taxonomy" id="311424"/>
    <lineage>
        <taxon>Bacteria</taxon>
        <taxon>Bacillati</taxon>
        <taxon>Chloroflexota</taxon>
        <taxon>Dehalococcoidia</taxon>
        <taxon>Dehalococcoidales</taxon>
        <taxon>Dehalococcoidaceae</taxon>
        <taxon>Dehalococcoides</taxon>
    </lineage>
</organism>
<dbReference type="PROSITE" id="PS50991">
    <property type="entry name" value="PYR_CT"/>
    <property type="match status" value="1"/>
</dbReference>
<dbReference type="Pfam" id="PF00682">
    <property type="entry name" value="HMGL-like"/>
    <property type="match status" value="1"/>
</dbReference>
<dbReference type="PANTHER" id="PTHR42880">
    <property type="entry name" value="HOMOCITRATE SYNTHASE"/>
    <property type="match status" value="1"/>
</dbReference>
<dbReference type="Gene3D" id="3.20.20.70">
    <property type="entry name" value="Aldolase class I"/>
    <property type="match status" value="1"/>
</dbReference>
<evidence type="ECO:0000259" key="2">
    <source>
        <dbReference type="PROSITE" id="PS50991"/>
    </source>
</evidence>
<dbReference type="KEGG" id="dev:DhcVS_1496"/>
<evidence type="ECO:0000313" key="3">
    <source>
        <dbReference type="EMBL" id="ACZ62593.1"/>
    </source>
</evidence>
<protein>
    <submittedName>
        <fullName evidence="3">2-isopropylmalate/homocitrate/Re-citrate synthase</fullName>
    </submittedName>
</protein>
<accession>D2BJU3</accession>
<dbReference type="AlphaFoldDB" id="D2BJU3"/>